<accession>E1WYE4</accession>
<dbReference type="HOGENOM" id="CLU_1233635_0_0_7"/>
<dbReference type="PROSITE" id="PS51257">
    <property type="entry name" value="PROKAR_LIPOPROTEIN"/>
    <property type="match status" value="1"/>
</dbReference>
<evidence type="ECO:0000313" key="1">
    <source>
        <dbReference type="EMBL" id="CBW25992.1"/>
    </source>
</evidence>
<evidence type="ECO:0000313" key="2">
    <source>
        <dbReference type="Proteomes" id="UP000008963"/>
    </source>
</evidence>
<dbReference type="RefSeq" id="WP_014243776.1">
    <property type="nucleotide sequence ID" value="NC_016620.1"/>
</dbReference>
<dbReference type="AlphaFoldDB" id="E1WYE4"/>
<proteinExistence type="predicted"/>
<organism evidence="1 2">
    <name type="scientific">Halobacteriovorax marinus (strain ATCC BAA-682 / DSM 15412 / SJ)</name>
    <name type="common">Bacteriovorax marinus</name>
    <dbReference type="NCBI Taxonomy" id="862908"/>
    <lineage>
        <taxon>Bacteria</taxon>
        <taxon>Pseudomonadati</taxon>
        <taxon>Bdellovibrionota</taxon>
        <taxon>Bacteriovoracia</taxon>
        <taxon>Bacteriovoracales</taxon>
        <taxon>Halobacteriovoraceae</taxon>
        <taxon>Halobacteriovorax</taxon>
    </lineage>
</organism>
<sequence length="224" mass="25067">MKLIIGLMACSLLFISCNKEEKKENANSDERFIFGKEISKERVLSDGEFSVAKQACQSLQNKREFFETRGDRELSFIFSLSDKSCVSPDYSAARDYSANLRVPRVGELTFEGPRGTSFVEDILTDVHPNLTSICNNVLNDINVTNVETSGAIKYQYRFLRASNGYIVEVGKFAQNVNGKYMPTFIESFSIFSAAAGNREGMVQNRTRVTSCSNGLVQSSRQILK</sequence>
<dbReference type="EMBL" id="FQ312005">
    <property type="protein sequence ID" value="CBW25992.1"/>
    <property type="molecule type" value="Genomic_DNA"/>
</dbReference>
<dbReference type="STRING" id="862908.BMS_1111"/>
<protein>
    <submittedName>
        <fullName evidence="1">Membrane protein</fullName>
    </submittedName>
</protein>
<keyword evidence="2" id="KW-1185">Reference proteome</keyword>
<name>E1WYE4_HALMS</name>
<dbReference type="OrthoDB" id="9942491at2"/>
<dbReference type="PATRIC" id="fig|862908.3.peg.1059"/>
<reference evidence="2" key="1">
    <citation type="journal article" date="2013" name="ISME J.">
        <title>A small predatory core genome in the divergent marine Bacteriovorax marinus SJ and the terrestrial Bdellovibrio bacteriovorus.</title>
        <authorList>
            <person name="Crossman L.C."/>
            <person name="Chen H."/>
            <person name="Cerdeno-Tarraga A.M."/>
            <person name="Brooks K."/>
            <person name="Quail M.A."/>
            <person name="Pineiro S.A."/>
            <person name="Hobley L."/>
            <person name="Sockett R.E."/>
            <person name="Bentley S.D."/>
            <person name="Parkhill J."/>
            <person name="Williams H.N."/>
            <person name="Stine O.C."/>
        </authorList>
    </citation>
    <scope>NUCLEOTIDE SEQUENCE [LARGE SCALE GENOMIC DNA]</scope>
    <source>
        <strain evidence="2">ATCC BAA-682 / DSM 15412 / SJ</strain>
    </source>
</reference>
<gene>
    <name evidence="1" type="ordered locus">BMS_1111</name>
</gene>
<dbReference type="Proteomes" id="UP000008963">
    <property type="component" value="Chromosome"/>
</dbReference>
<dbReference type="KEGG" id="bmx:BMS_1111"/>